<reference evidence="1 2" key="1">
    <citation type="journal article" date="2018" name="J. Invertebr. Pathol.">
        <title>New genotyping method for the causative agent of crayfish plague (Aphanomyces astaci) based on whole genome data.</title>
        <authorList>
            <person name="Minardi D."/>
            <person name="Studholme D.J."/>
            <person name="van der Giezen M."/>
            <person name="Pretto T."/>
            <person name="Oidtmann B."/>
        </authorList>
    </citation>
    <scope>NUCLEOTIDE SEQUENCE [LARGE SCALE GENOMIC DNA]</scope>
    <source>
        <strain evidence="1 2">KB13</strain>
    </source>
</reference>
<accession>A0A9X8DW08</accession>
<evidence type="ECO:0000313" key="2">
    <source>
        <dbReference type="Proteomes" id="UP000275652"/>
    </source>
</evidence>
<proteinExistence type="predicted"/>
<gene>
    <name evidence="1" type="ORF">DYB28_016136</name>
</gene>
<sequence length="251" mass="28746">MGSDLDFLEHITPLQVHVGTDFPLLGNPFLIPRASIQDPDQFMTLAVPQSAVDASLLGPDIDVTVHDNQVVTATEASSLSRTRYEILDMHRIQRAQDVFLHEVQRTNTTSTDQGAGKTTVALLQTDPVDDVVRFRRVQALYWDRCAALRIEHVRPARAFRQPNVWCRLDAGEWANFRVRGKHLRQLRFHKQLHDTGTKTQSNRRTFILKLRAYMQLGWEGVDRQDMEAFLLEAESLRGDVVVANRLKDHQE</sequence>
<protein>
    <submittedName>
        <fullName evidence="1">Uncharacterized protein</fullName>
    </submittedName>
</protein>
<dbReference type="EMBL" id="QUTI01028800">
    <property type="protein sequence ID" value="RLO04476.1"/>
    <property type="molecule type" value="Genomic_DNA"/>
</dbReference>
<organism evidence="1 2">
    <name type="scientific">Aphanomyces astaci</name>
    <name type="common">Crayfish plague agent</name>
    <dbReference type="NCBI Taxonomy" id="112090"/>
    <lineage>
        <taxon>Eukaryota</taxon>
        <taxon>Sar</taxon>
        <taxon>Stramenopiles</taxon>
        <taxon>Oomycota</taxon>
        <taxon>Saprolegniomycetes</taxon>
        <taxon>Saprolegniales</taxon>
        <taxon>Verrucalvaceae</taxon>
        <taxon>Aphanomyces</taxon>
    </lineage>
</organism>
<comment type="caution">
    <text evidence="1">The sequence shown here is derived from an EMBL/GenBank/DDBJ whole genome shotgun (WGS) entry which is preliminary data.</text>
</comment>
<dbReference type="Proteomes" id="UP000275652">
    <property type="component" value="Unassembled WGS sequence"/>
</dbReference>
<name>A0A9X8DW08_APHAT</name>
<dbReference type="AlphaFoldDB" id="A0A9X8DW08"/>
<evidence type="ECO:0000313" key="1">
    <source>
        <dbReference type="EMBL" id="RLO04476.1"/>
    </source>
</evidence>